<organism evidence="1 2">
    <name type="scientific">Arthrobacter alpinus</name>
    <dbReference type="NCBI Taxonomy" id="656366"/>
    <lineage>
        <taxon>Bacteria</taxon>
        <taxon>Bacillati</taxon>
        <taxon>Actinomycetota</taxon>
        <taxon>Actinomycetes</taxon>
        <taxon>Micrococcales</taxon>
        <taxon>Micrococcaceae</taxon>
        <taxon>Arthrobacter</taxon>
    </lineage>
</organism>
<gene>
    <name evidence="1" type="ORF">AOC05_13025</name>
</gene>
<dbReference type="KEGG" id="aaq:AOC05_13025"/>
<dbReference type="AlphaFoldDB" id="A0A0M4QR12"/>
<evidence type="ECO:0000313" key="1">
    <source>
        <dbReference type="EMBL" id="ALE93016.1"/>
    </source>
</evidence>
<accession>A0A0M4QR12</accession>
<dbReference type="RefSeq" id="WP_062007598.1">
    <property type="nucleotide sequence ID" value="NZ_CP012677.1"/>
</dbReference>
<dbReference type="OrthoDB" id="4858440at2"/>
<keyword evidence="2" id="KW-1185">Reference proteome</keyword>
<reference evidence="2" key="1">
    <citation type="submission" date="2015-09" db="EMBL/GenBank/DDBJ databases">
        <title>Complete genome of Arthrobacter alpinus strain R3.8.</title>
        <authorList>
            <person name="See-Too W.S."/>
            <person name="Chan K.G."/>
        </authorList>
    </citation>
    <scope>NUCLEOTIDE SEQUENCE [LARGE SCALE GENOMIC DNA]</scope>
    <source>
        <strain evidence="2">R3.8</strain>
    </source>
</reference>
<protein>
    <submittedName>
        <fullName evidence="1">Uncharacterized protein</fullName>
    </submittedName>
</protein>
<dbReference type="Proteomes" id="UP000062833">
    <property type="component" value="Chromosome"/>
</dbReference>
<proteinExistence type="predicted"/>
<dbReference type="PATRIC" id="fig|656366.3.peg.2813"/>
<dbReference type="EMBL" id="CP012677">
    <property type="protein sequence ID" value="ALE93016.1"/>
    <property type="molecule type" value="Genomic_DNA"/>
</dbReference>
<sequence>MTQTSMQQQPSTADAYGFGFAEMAYLLKSTSTPQAEKSAAVLRLSEELASEQLCMAGASSLLARGLATANGEDLELEGPAVALAYALGRANRWTEISLMSGESIDTVVHVESDLVKVLLQPRTLATWFAFAQDPAIEGAVAELDIVAEHVRQTQTGTAYILSRTVDAEDHLMIRPDAGAWSVGKVVDPASDVVEESGLDDIGLLAALTTLRTALLS</sequence>
<name>A0A0M4QR12_9MICC</name>
<evidence type="ECO:0000313" key="2">
    <source>
        <dbReference type="Proteomes" id="UP000062833"/>
    </source>
</evidence>